<proteinExistence type="predicted"/>
<dbReference type="PROSITE" id="PS51257">
    <property type="entry name" value="PROKAR_LIPOPROTEIN"/>
    <property type="match status" value="1"/>
</dbReference>
<keyword evidence="1" id="KW-0732">Signal</keyword>
<gene>
    <name evidence="5" type="primary">bamE_5</name>
    <name evidence="5" type="ORF">GALL_249160</name>
</gene>
<dbReference type="GO" id="GO:0030674">
    <property type="term" value="F:protein-macromolecule adaptor activity"/>
    <property type="evidence" value="ECO:0007669"/>
    <property type="project" value="TreeGrafter"/>
</dbReference>
<dbReference type="EMBL" id="MLJW01000214">
    <property type="protein sequence ID" value="OIQ93106.1"/>
    <property type="molecule type" value="Genomic_DNA"/>
</dbReference>
<reference evidence="5" key="1">
    <citation type="submission" date="2016-10" db="EMBL/GenBank/DDBJ databases">
        <title>Sequence of Gallionella enrichment culture.</title>
        <authorList>
            <person name="Poehlein A."/>
            <person name="Muehling M."/>
            <person name="Daniel R."/>
        </authorList>
    </citation>
    <scope>NUCLEOTIDE SEQUENCE</scope>
</reference>
<feature type="domain" description="Outer membrane protein assembly factor BamE" evidence="4">
    <location>
        <begin position="29"/>
        <end position="103"/>
    </location>
</feature>
<dbReference type="PANTHER" id="PTHR37482:SF1">
    <property type="entry name" value="OUTER MEMBRANE PROTEIN ASSEMBLY FACTOR BAME"/>
    <property type="match status" value="1"/>
</dbReference>
<evidence type="ECO:0000256" key="3">
    <source>
        <dbReference type="ARBA" id="ARBA00023237"/>
    </source>
</evidence>
<evidence type="ECO:0000256" key="1">
    <source>
        <dbReference type="ARBA" id="ARBA00022729"/>
    </source>
</evidence>
<evidence type="ECO:0000313" key="5">
    <source>
        <dbReference type="EMBL" id="OIQ93106.1"/>
    </source>
</evidence>
<comment type="caution">
    <text evidence="5">The sequence shown here is derived from an EMBL/GenBank/DDBJ whole genome shotgun (WGS) entry which is preliminary data.</text>
</comment>
<keyword evidence="3" id="KW-0998">Cell outer membrane</keyword>
<dbReference type="InterPro" id="IPR026592">
    <property type="entry name" value="BamE"/>
</dbReference>
<keyword evidence="2" id="KW-0472">Membrane</keyword>
<dbReference type="Pfam" id="PF04355">
    <property type="entry name" value="BamE"/>
    <property type="match status" value="1"/>
</dbReference>
<dbReference type="Gene3D" id="3.30.1450.10">
    <property type="match status" value="1"/>
</dbReference>
<accession>A0A1J5RCP5</accession>
<protein>
    <submittedName>
        <fullName evidence="5">Outer membrane protein assembly factor BamE</fullName>
    </submittedName>
</protein>
<dbReference type="GO" id="GO:1990063">
    <property type="term" value="C:Bam protein complex"/>
    <property type="evidence" value="ECO:0007669"/>
    <property type="project" value="TreeGrafter"/>
</dbReference>
<dbReference type="AlphaFoldDB" id="A0A1J5RCP5"/>
<dbReference type="PANTHER" id="PTHR37482">
    <property type="entry name" value="OUTER MEMBRANE PROTEIN ASSEMBLY FACTOR BAME"/>
    <property type="match status" value="1"/>
</dbReference>
<name>A0A1J5RCP5_9ZZZZ</name>
<organism evidence="5">
    <name type="scientific">mine drainage metagenome</name>
    <dbReference type="NCBI Taxonomy" id="410659"/>
    <lineage>
        <taxon>unclassified sequences</taxon>
        <taxon>metagenomes</taxon>
        <taxon>ecological metagenomes</taxon>
    </lineage>
</organism>
<evidence type="ECO:0000259" key="4">
    <source>
        <dbReference type="Pfam" id="PF04355"/>
    </source>
</evidence>
<dbReference type="GO" id="GO:0051205">
    <property type="term" value="P:protein insertion into membrane"/>
    <property type="evidence" value="ECO:0007669"/>
    <property type="project" value="TreeGrafter"/>
</dbReference>
<sequence>MRPASIFTLFAAALTLSVGACTPTIDIRGNVPPPERLKEIKPGEMGKNDVMALLGTPSDTSTFGDDAWYYVSSKVSTYAFYPPEEIERQVVEIKFNRQGKVISINTLGLKDGKEIDLITKTTPAPGRDLTVLEQLLGNVGRFSGGGATPGTGP</sequence>
<dbReference type="GO" id="GO:0043165">
    <property type="term" value="P:Gram-negative-bacterium-type cell outer membrane assembly"/>
    <property type="evidence" value="ECO:0007669"/>
    <property type="project" value="TreeGrafter"/>
</dbReference>
<dbReference type="InterPro" id="IPR007450">
    <property type="entry name" value="BamE_dom"/>
</dbReference>
<evidence type="ECO:0000256" key="2">
    <source>
        <dbReference type="ARBA" id="ARBA00023136"/>
    </source>
</evidence>
<dbReference type="InterPro" id="IPR037873">
    <property type="entry name" value="BamE-like"/>
</dbReference>